<dbReference type="InterPro" id="IPR036291">
    <property type="entry name" value="NAD(P)-bd_dom_sf"/>
</dbReference>
<evidence type="ECO:0000313" key="2">
    <source>
        <dbReference type="EMBL" id="CBX30818.1"/>
    </source>
</evidence>
<dbReference type="AlphaFoldDB" id="E1YL35"/>
<dbReference type="SUPFAM" id="SSF51735">
    <property type="entry name" value="NAD(P)-binding Rossmann-fold domains"/>
    <property type="match status" value="1"/>
</dbReference>
<gene>
    <name evidence="2" type="ORF">N47_E43300</name>
</gene>
<accession>E1YL35</accession>
<dbReference type="InterPro" id="IPR016040">
    <property type="entry name" value="NAD(P)-bd_dom"/>
</dbReference>
<dbReference type="Pfam" id="PF13460">
    <property type="entry name" value="NAD_binding_10"/>
    <property type="match status" value="1"/>
</dbReference>
<reference evidence="2" key="1">
    <citation type="journal article" date="2011" name="Environ. Microbiol.">
        <title>Genomic insights into the metabolic potential of the polycyclic aromatic hydrocarbon degrading sulfate-reducing Deltaproteobacterium N47.</title>
        <authorList>
            <person name="Bergmann F."/>
            <person name="Selesi D."/>
            <person name="Weinmaier T."/>
            <person name="Tischler P."/>
            <person name="Rattei T."/>
            <person name="Meckenstock R.U."/>
        </authorList>
    </citation>
    <scope>NUCLEOTIDE SEQUENCE</scope>
</reference>
<evidence type="ECO:0000259" key="1">
    <source>
        <dbReference type="Pfam" id="PF13460"/>
    </source>
</evidence>
<dbReference type="InterPro" id="IPR051604">
    <property type="entry name" value="Ergot_Alk_Oxidoreductase"/>
</dbReference>
<dbReference type="PANTHER" id="PTHR43162:SF1">
    <property type="entry name" value="PRESTALK A DIFFERENTIATION PROTEIN A"/>
    <property type="match status" value="1"/>
</dbReference>
<sequence length="250" mass="27366">MITIKGRAIFAISCPRSLFFYATKILVAGATGNTGSEIVKQLLEKGIEFKAMSRKKSKGRTIAGVNWVDGDFADIGSLVSAFAGVKRIYIAMPAHPDNEAWINNAIIASKKAGVKHIIKLSGMGVSLDAGSEIIRVHARTDAMIMQSGLVYTLLRPNSFYQNIFASIPTIKKQGAVYSVMSDSKLSFIDIRDVAAVAVKALSETGHDNKTYNLTGPEALSYFNIVKKQDFLQEKILPYIRSAKTRLNRQC</sequence>
<feature type="domain" description="NAD(P)-binding" evidence="1">
    <location>
        <begin position="29"/>
        <end position="203"/>
    </location>
</feature>
<dbReference type="EMBL" id="FR695877">
    <property type="protein sequence ID" value="CBX30818.1"/>
    <property type="molecule type" value="Genomic_DNA"/>
</dbReference>
<proteinExistence type="predicted"/>
<dbReference type="PANTHER" id="PTHR43162">
    <property type="match status" value="1"/>
</dbReference>
<name>E1YL35_9BACT</name>
<protein>
    <recommendedName>
        <fullName evidence="1">NAD(P)-binding domain-containing protein</fullName>
    </recommendedName>
</protein>
<dbReference type="Gene3D" id="3.40.50.720">
    <property type="entry name" value="NAD(P)-binding Rossmann-like Domain"/>
    <property type="match status" value="1"/>
</dbReference>
<organism evidence="2">
    <name type="scientific">uncultured Desulfobacterium sp</name>
    <dbReference type="NCBI Taxonomy" id="201089"/>
    <lineage>
        <taxon>Bacteria</taxon>
        <taxon>Pseudomonadati</taxon>
        <taxon>Thermodesulfobacteriota</taxon>
        <taxon>Desulfobacteria</taxon>
        <taxon>Desulfobacterales</taxon>
        <taxon>Desulfobacteriaceae</taxon>
        <taxon>Desulfobacterium</taxon>
        <taxon>environmental samples</taxon>
    </lineage>
</organism>